<feature type="compositionally biased region" description="Polar residues" evidence="1">
    <location>
        <begin position="184"/>
        <end position="194"/>
    </location>
</feature>
<dbReference type="Proteomes" id="UP001159428">
    <property type="component" value="Unassembled WGS sequence"/>
</dbReference>
<reference evidence="3 4" key="1">
    <citation type="submission" date="2022-05" db="EMBL/GenBank/DDBJ databases">
        <authorList>
            <consortium name="Genoscope - CEA"/>
            <person name="William W."/>
        </authorList>
    </citation>
    <scope>NUCLEOTIDE SEQUENCE [LARGE SCALE GENOMIC DNA]</scope>
</reference>
<evidence type="ECO:0000313" key="4">
    <source>
        <dbReference type="Proteomes" id="UP001159428"/>
    </source>
</evidence>
<dbReference type="GO" id="GO:0005634">
    <property type="term" value="C:nucleus"/>
    <property type="evidence" value="ECO:0007669"/>
    <property type="project" value="TreeGrafter"/>
</dbReference>
<dbReference type="InterPro" id="IPR038765">
    <property type="entry name" value="Papain-like_cys_pep_sf"/>
</dbReference>
<feature type="compositionally biased region" description="Polar residues" evidence="1">
    <location>
        <begin position="159"/>
        <end position="176"/>
    </location>
</feature>
<dbReference type="GO" id="GO:0005829">
    <property type="term" value="C:cytosol"/>
    <property type="evidence" value="ECO:0007669"/>
    <property type="project" value="TreeGrafter"/>
</dbReference>
<dbReference type="Pfam" id="PF23625">
    <property type="entry name" value="UIM_2"/>
    <property type="match status" value="2"/>
</dbReference>
<accession>A0AAU9X3A6</accession>
<feature type="region of interest" description="Disordered" evidence="1">
    <location>
        <begin position="548"/>
        <end position="598"/>
    </location>
</feature>
<dbReference type="PANTHER" id="PTHR24006">
    <property type="entry name" value="UBIQUITIN CARBOXYL-TERMINAL HYDROLASE"/>
    <property type="match status" value="1"/>
</dbReference>
<feature type="compositionally biased region" description="Polar residues" evidence="1">
    <location>
        <begin position="555"/>
        <end position="565"/>
    </location>
</feature>
<dbReference type="InterPro" id="IPR018200">
    <property type="entry name" value="USP_CS"/>
</dbReference>
<evidence type="ECO:0000256" key="1">
    <source>
        <dbReference type="SAM" id="MobiDB-lite"/>
    </source>
</evidence>
<dbReference type="Pfam" id="PF02809">
    <property type="entry name" value="UIM"/>
    <property type="match status" value="2"/>
</dbReference>
<feature type="region of interest" description="Disordered" evidence="1">
    <location>
        <begin position="132"/>
        <end position="247"/>
    </location>
</feature>
<dbReference type="PANTHER" id="PTHR24006:SF915">
    <property type="entry name" value="UBIQUITIN CARBOXYL-TERMINAL HYDROLASE-RELATED"/>
    <property type="match status" value="1"/>
</dbReference>
<dbReference type="InterPro" id="IPR028889">
    <property type="entry name" value="USP"/>
</dbReference>
<dbReference type="InterPro" id="IPR050164">
    <property type="entry name" value="Peptidase_C19"/>
</dbReference>
<dbReference type="PROSITE" id="PS00972">
    <property type="entry name" value="USP_1"/>
    <property type="match status" value="1"/>
</dbReference>
<evidence type="ECO:0000259" key="2">
    <source>
        <dbReference type="PROSITE" id="PS50235"/>
    </source>
</evidence>
<dbReference type="PROSITE" id="PS50235">
    <property type="entry name" value="USP_3"/>
    <property type="match status" value="1"/>
</dbReference>
<dbReference type="PROSITE" id="PS50330">
    <property type="entry name" value="UIM"/>
    <property type="match status" value="2"/>
</dbReference>
<feature type="domain" description="USP" evidence="2">
    <location>
        <begin position="274"/>
        <end position="1119"/>
    </location>
</feature>
<dbReference type="GO" id="GO:0004843">
    <property type="term" value="F:cysteine-type deubiquitinase activity"/>
    <property type="evidence" value="ECO:0007669"/>
    <property type="project" value="InterPro"/>
</dbReference>
<dbReference type="Gene3D" id="3.90.70.10">
    <property type="entry name" value="Cysteine proteinases"/>
    <property type="match status" value="2"/>
</dbReference>
<organism evidence="3 4">
    <name type="scientific">Pocillopora meandrina</name>
    <dbReference type="NCBI Taxonomy" id="46732"/>
    <lineage>
        <taxon>Eukaryota</taxon>
        <taxon>Metazoa</taxon>
        <taxon>Cnidaria</taxon>
        <taxon>Anthozoa</taxon>
        <taxon>Hexacorallia</taxon>
        <taxon>Scleractinia</taxon>
        <taxon>Astrocoeniina</taxon>
        <taxon>Pocilloporidae</taxon>
        <taxon>Pocillopora</taxon>
    </lineage>
</organism>
<feature type="compositionally biased region" description="Low complexity" evidence="1">
    <location>
        <begin position="394"/>
        <end position="407"/>
    </location>
</feature>
<evidence type="ECO:0000313" key="3">
    <source>
        <dbReference type="EMBL" id="CAH3134126.1"/>
    </source>
</evidence>
<dbReference type="EMBL" id="CALNXJ010000028">
    <property type="protein sequence ID" value="CAH3134126.1"/>
    <property type="molecule type" value="Genomic_DNA"/>
</dbReference>
<dbReference type="GO" id="GO:0016579">
    <property type="term" value="P:protein deubiquitination"/>
    <property type="evidence" value="ECO:0007669"/>
    <property type="project" value="InterPro"/>
</dbReference>
<dbReference type="PROSITE" id="PS00973">
    <property type="entry name" value="USP_2"/>
    <property type="match status" value="1"/>
</dbReference>
<dbReference type="Pfam" id="PF00443">
    <property type="entry name" value="UCH"/>
    <property type="match status" value="2"/>
</dbReference>
<dbReference type="InterPro" id="IPR001394">
    <property type="entry name" value="Peptidase_C19_UCH"/>
</dbReference>
<protein>
    <recommendedName>
        <fullName evidence="2">USP domain-containing protein</fullName>
    </recommendedName>
</protein>
<dbReference type="AlphaFoldDB" id="A0AAU9X3A6"/>
<dbReference type="SUPFAM" id="SSF54001">
    <property type="entry name" value="Cysteine proteinases"/>
    <property type="match status" value="1"/>
</dbReference>
<sequence length="1137" mass="127174">MAACVLDGEKLCEVSGEVKWSNVERYSLEYCHGSLALYKLSTSFYIHGITKAKRVKFLLKPDKFSFQSRESRLTLSFTERGKSAVSMHLREAEPNQLRAFIDVLNNVKAYNASFKGKLISSSSKGKDIENAENLPLNNIHSNASSPRGKYESPLRRNSMRSSPSARTNKLTPSVQRNLHAKQMNPPSSNRSPNKTPLVDKTFARDNLSNTSSGGKSVTSFYGSQNLTQSPSEWKSAKNLRGPGLMPAPQTKRLTSQISFRSREKLLYERDFALTGFSNLGNTCYMNAILQSLLGLPPFVQDLSNRALLENVFPHCLYNVKFLSSFLFSFFSHRCLHSVLMCKRKCGNPEVLKNCLRKLKRTISEAATRFSGYHQHDAHEFLCQVFDQLKDDVSKSNSPSSKDTSSGSNPKLADSQCPVTRSFESGVVHTVICKQCGESAPKEEIYHAFSLDIPVLCNSSDKSPFGSAVSMQTLLEKHFEDEQLEYTCGKCKSKEAIIAHSFSRLPRVLILHLKRYGFDNFTEEQAKKQDKVKIERFINLSMLCSSTSRPPLPFQPKSSLKFSPTKSGRKPQKRYLTSDEDDDDSLHFQPSPSVRRKLSHSFANENFSRNSLTNTTNYSDDDVEVMGVSKLDRVIENDQTEEQTHESEKTADKDITKFDGIRHTPSHQMPLRNKSVLEGTEEEQMEWALAESAQSAEKESNVNKEVNEDDAKCNTLADILSNDTKSNIGNCFSNPVSHVTNQPTVCEKDVIEVGEVGNTPLRHTPLRFKRIWEDTEEEQMKWALAESTKSAKKESMAKLNGLEQKANTNAGERTSKTEALSEDAISNFDSDDFNQLSDISDEDLVFMAQSSKVEEPVGLKGGAPITTAAQDVSHDLDDSCLNDTGNDKSCGEDSSLENSIDAGFVLKNSTPKICIKKGTGSSIQRQTLQRNFSLSKTPKLGKFEGDLFDAGIKESNLASTNTIGSEIVDKSSWEVQCFSDEDMEKAINMSLQDQTRSEQETTEDEDLKRALQLSLQDFEGQDLKSTKVVSPAAVDPDNLTEPTFEIDEREGKPSTHSYRLISIVSHLGTSSTSGHYISDVYDCKTKQWTSYDDSAATKVAEHSVRYKRQHSGYIFFYLYKQCVDAIDEASPSKENSQR</sequence>
<dbReference type="InterPro" id="IPR003903">
    <property type="entry name" value="UIM_dom"/>
</dbReference>
<dbReference type="SMART" id="SM00726">
    <property type="entry name" value="UIM"/>
    <property type="match status" value="4"/>
</dbReference>
<feature type="region of interest" description="Disordered" evidence="1">
    <location>
        <begin position="633"/>
        <end position="653"/>
    </location>
</feature>
<proteinExistence type="predicted"/>
<feature type="compositionally biased region" description="Polar residues" evidence="1">
    <location>
        <begin position="135"/>
        <end position="145"/>
    </location>
</feature>
<gene>
    <name evidence="3" type="ORF">PMEA_00015730</name>
</gene>
<feature type="region of interest" description="Disordered" evidence="1">
    <location>
        <begin position="392"/>
        <end position="415"/>
    </location>
</feature>
<dbReference type="CDD" id="cd02257">
    <property type="entry name" value="Peptidase_C19"/>
    <property type="match status" value="2"/>
</dbReference>
<keyword evidence="4" id="KW-1185">Reference proteome</keyword>
<dbReference type="GO" id="GO:0000082">
    <property type="term" value="P:G1/S transition of mitotic cell cycle"/>
    <property type="evidence" value="ECO:0007669"/>
    <property type="project" value="TreeGrafter"/>
</dbReference>
<feature type="compositionally biased region" description="Polar residues" evidence="1">
    <location>
        <begin position="206"/>
        <end position="232"/>
    </location>
</feature>
<name>A0AAU9X3A6_9CNID</name>
<comment type="caution">
    <text evidence="3">The sequence shown here is derived from an EMBL/GenBank/DDBJ whole genome shotgun (WGS) entry which is preliminary data.</text>
</comment>